<evidence type="ECO:0000313" key="1">
    <source>
        <dbReference type="EMBL" id="KRF99859.1"/>
    </source>
</evidence>
<dbReference type="InParanoid" id="A0A0Q9X2W2"/>
<dbReference type="OrthoDB" id="7898081at2759"/>
<dbReference type="Proteomes" id="UP000007798">
    <property type="component" value="Unassembled WGS sequence"/>
</dbReference>
<evidence type="ECO:0008006" key="3">
    <source>
        <dbReference type="Google" id="ProtNLM"/>
    </source>
</evidence>
<dbReference type="FunCoup" id="A0A0Q9X2W2">
    <property type="interactions" value="1"/>
</dbReference>
<reference evidence="1 2" key="1">
    <citation type="journal article" date="2007" name="Nature">
        <title>Evolution of genes and genomes on the Drosophila phylogeny.</title>
        <authorList>
            <consortium name="Drosophila 12 Genomes Consortium"/>
            <person name="Clark A.G."/>
            <person name="Eisen M.B."/>
            <person name="Smith D.R."/>
            <person name="Bergman C.M."/>
            <person name="Oliver B."/>
            <person name="Markow T.A."/>
            <person name="Kaufman T.C."/>
            <person name="Kellis M."/>
            <person name="Gelbart W."/>
            <person name="Iyer V.N."/>
            <person name="Pollard D.A."/>
            <person name="Sackton T.B."/>
            <person name="Larracuente A.M."/>
            <person name="Singh N.D."/>
            <person name="Abad J.P."/>
            <person name="Abt D.N."/>
            <person name="Adryan B."/>
            <person name="Aguade M."/>
            <person name="Akashi H."/>
            <person name="Anderson W.W."/>
            <person name="Aquadro C.F."/>
            <person name="Ardell D.H."/>
            <person name="Arguello R."/>
            <person name="Artieri C.G."/>
            <person name="Barbash D.A."/>
            <person name="Barker D."/>
            <person name="Barsanti P."/>
            <person name="Batterham P."/>
            <person name="Batzoglou S."/>
            <person name="Begun D."/>
            <person name="Bhutkar A."/>
            <person name="Blanco E."/>
            <person name="Bosak S.A."/>
            <person name="Bradley R.K."/>
            <person name="Brand A.D."/>
            <person name="Brent M.R."/>
            <person name="Brooks A.N."/>
            <person name="Brown R.H."/>
            <person name="Butlin R.K."/>
            <person name="Caggese C."/>
            <person name="Calvi B.R."/>
            <person name="Bernardo de Carvalho A."/>
            <person name="Caspi A."/>
            <person name="Castrezana S."/>
            <person name="Celniker S.E."/>
            <person name="Chang J.L."/>
            <person name="Chapple C."/>
            <person name="Chatterji S."/>
            <person name="Chinwalla A."/>
            <person name="Civetta A."/>
            <person name="Clifton S.W."/>
            <person name="Comeron J.M."/>
            <person name="Costello J.C."/>
            <person name="Coyne J.A."/>
            <person name="Daub J."/>
            <person name="David R.G."/>
            <person name="Delcher A.L."/>
            <person name="Delehaunty K."/>
            <person name="Do C.B."/>
            <person name="Ebling H."/>
            <person name="Edwards K."/>
            <person name="Eickbush T."/>
            <person name="Evans J.D."/>
            <person name="Filipski A."/>
            <person name="Findeiss S."/>
            <person name="Freyhult E."/>
            <person name="Fulton L."/>
            <person name="Fulton R."/>
            <person name="Garcia A.C."/>
            <person name="Gardiner A."/>
            <person name="Garfield D.A."/>
            <person name="Garvin B.E."/>
            <person name="Gibson G."/>
            <person name="Gilbert D."/>
            <person name="Gnerre S."/>
            <person name="Godfrey J."/>
            <person name="Good R."/>
            <person name="Gotea V."/>
            <person name="Gravely B."/>
            <person name="Greenberg A.J."/>
            <person name="Griffiths-Jones S."/>
            <person name="Gross S."/>
            <person name="Guigo R."/>
            <person name="Gustafson E.A."/>
            <person name="Haerty W."/>
            <person name="Hahn M.W."/>
            <person name="Halligan D.L."/>
            <person name="Halpern A.L."/>
            <person name="Halter G.M."/>
            <person name="Han M.V."/>
            <person name="Heger A."/>
            <person name="Hillier L."/>
            <person name="Hinrichs A.S."/>
            <person name="Holmes I."/>
            <person name="Hoskins R.A."/>
            <person name="Hubisz M.J."/>
            <person name="Hultmark D."/>
            <person name="Huntley M.A."/>
            <person name="Jaffe D.B."/>
            <person name="Jagadeeshan S."/>
            <person name="Jeck W.R."/>
            <person name="Johnson J."/>
            <person name="Jones C.D."/>
            <person name="Jordan W.C."/>
            <person name="Karpen G.H."/>
            <person name="Kataoka E."/>
            <person name="Keightley P.D."/>
            <person name="Kheradpour P."/>
            <person name="Kirkness E.F."/>
            <person name="Koerich L.B."/>
            <person name="Kristiansen K."/>
            <person name="Kudrna D."/>
            <person name="Kulathinal R.J."/>
            <person name="Kumar S."/>
            <person name="Kwok R."/>
            <person name="Lander E."/>
            <person name="Langley C.H."/>
            <person name="Lapoint R."/>
            <person name="Lazzaro B.P."/>
            <person name="Lee S.J."/>
            <person name="Levesque L."/>
            <person name="Li R."/>
            <person name="Lin C.F."/>
            <person name="Lin M.F."/>
            <person name="Lindblad-Toh K."/>
            <person name="Llopart A."/>
            <person name="Long M."/>
            <person name="Low L."/>
            <person name="Lozovsky E."/>
            <person name="Lu J."/>
            <person name="Luo M."/>
            <person name="Machado C.A."/>
            <person name="Makalowski W."/>
            <person name="Marzo M."/>
            <person name="Matsuda M."/>
            <person name="Matzkin L."/>
            <person name="McAllister B."/>
            <person name="McBride C.S."/>
            <person name="McKernan B."/>
            <person name="McKernan K."/>
            <person name="Mendez-Lago M."/>
            <person name="Minx P."/>
            <person name="Mollenhauer M.U."/>
            <person name="Montooth K."/>
            <person name="Mount S.M."/>
            <person name="Mu X."/>
            <person name="Myers E."/>
            <person name="Negre B."/>
            <person name="Newfeld S."/>
            <person name="Nielsen R."/>
            <person name="Noor M.A."/>
            <person name="O'Grady P."/>
            <person name="Pachter L."/>
            <person name="Papaceit M."/>
            <person name="Parisi M.J."/>
            <person name="Parisi M."/>
            <person name="Parts L."/>
            <person name="Pedersen J.S."/>
            <person name="Pesole G."/>
            <person name="Phillippy A.M."/>
            <person name="Ponting C.P."/>
            <person name="Pop M."/>
            <person name="Porcelli D."/>
            <person name="Powell J.R."/>
            <person name="Prohaska S."/>
            <person name="Pruitt K."/>
            <person name="Puig M."/>
            <person name="Quesneville H."/>
            <person name="Ram K.R."/>
            <person name="Rand D."/>
            <person name="Rasmussen M.D."/>
            <person name="Reed L.K."/>
            <person name="Reenan R."/>
            <person name="Reily A."/>
            <person name="Remington K.A."/>
            <person name="Rieger T.T."/>
            <person name="Ritchie M.G."/>
            <person name="Robin C."/>
            <person name="Rogers Y.H."/>
            <person name="Rohde C."/>
            <person name="Rozas J."/>
            <person name="Rubenfield M.J."/>
            <person name="Ruiz A."/>
            <person name="Russo S."/>
            <person name="Salzberg S.L."/>
            <person name="Sanchez-Gracia A."/>
            <person name="Saranga D.J."/>
            <person name="Sato H."/>
            <person name="Schaeffer S.W."/>
            <person name="Schatz M.C."/>
            <person name="Schlenke T."/>
            <person name="Schwartz R."/>
            <person name="Segarra C."/>
            <person name="Singh R.S."/>
            <person name="Sirot L."/>
            <person name="Sirota M."/>
            <person name="Sisneros N.B."/>
            <person name="Smith C.D."/>
            <person name="Smith T.F."/>
            <person name="Spieth J."/>
            <person name="Stage D.E."/>
            <person name="Stark A."/>
            <person name="Stephan W."/>
            <person name="Strausberg R.L."/>
            <person name="Strempel S."/>
            <person name="Sturgill D."/>
            <person name="Sutton G."/>
            <person name="Sutton G.G."/>
            <person name="Tao W."/>
            <person name="Teichmann S."/>
            <person name="Tobari Y.N."/>
            <person name="Tomimura Y."/>
            <person name="Tsolas J.M."/>
            <person name="Valente V.L."/>
            <person name="Venter E."/>
            <person name="Venter J.C."/>
            <person name="Vicario S."/>
            <person name="Vieira F.G."/>
            <person name="Vilella A.J."/>
            <person name="Villasante A."/>
            <person name="Walenz B."/>
            <person name="Wang J."/>
            <person name="Wasserman M."/>
            <person name="Watts T."/>
            <person name="Wilson D."/>
            <person name="Wilson R.K."/>
            <person name="Wing R.A."/>
            <person name="Wolfner M.F."/>
            <person name="Wong A."/>
            <person name="Wong G.K."/>
            <person name="Wu C.I."/>
            <person name="Wu G."/>
            <person name="Yamamoto D."/>
            <person name="Yang H.P."/>
            <person name="Yang S.P."/>
            <person name="Yorke J.A."/>
            <person name="Yoshida K."/>
            <person name="Zdobnov E."/>
            <person name="Zhang P."/>
            <person name="Zhang Y."/>
            <person name="Zimin A.V."/>
            <person name="Baldwin J."/>
            <person name="Abdouelleil A."/>
            <person name="Abdulkadir J."/>
            <person name="Abebe A."/>
            <person name="Abera B."/>
            <person name="Abreu J."/>
            <person name="Acer S.C."/>
            <person name="Aftuck L."/>
            <person name="Alexander A."/>
            <person name="An P."/>
            <person name="Anderson E."/>
            <person name="Anderson S."/>
            <person name="Arachi H."/>
            <person name="Azer M."/>
            <person name="Bachantsang P."/>
            <person name="Barry A."/>
            <person name="Bayul T."/>
            <person name="Berlin A."/>
            <person name="Bessette D."/>
            <person name="Bloom T."/>
            <person name="Blye J."/>
            <person name="Boguslavskiy L."/>
            <person name="Bonnet C."/>
            <person name="Boukhgalter B."/>
            <person name="Bourzgui I."/>
            <person name="Brown A."/>
            <person name="Cahill P."/>
            <person name="Channer S."/>
            <person name="Cheshatsang Y."/>
            <person name="Chuda L."/>
            <person name="Citroen M."/>
            <person name="Collymore A."/>
            <person name="Cooke P."/>
            <person name="Costello M."/>
            <person name="D'Aco K."/>
            <person name="Daza R."/>
            <person name="De Haan G."/>
            <person name="DeGray S."/>
            <person name="DeMaso C."/>
            <person name="Dhargay N."/>
            <person name="Dooley K."/>
            <person name="Dooley E."/>
            <person name="Doricent M."/>
            <person name="Dorje P."/>
            <person name="Dorjee K."/>
            <person name="Dupes A."/>
            <person name="Elong R."/>
            <person name="Falk J."/>
            <person name="Farina A."/>
            <person name="Faro S."/>
            <person name="Ferguson D."/>
            <person name="Fisher S."/>
            <person name="Foley C.D."/>
            <person name="Franke A."/>
            <person name="Friedrich D."/>
            <person name="Gadbois L."/>
            <person name="Gearin G."/>
            <person name="Gearin C.R."/>
            <person name="Giannoukos G."/>
            <person name="Goode T."/>
            <person name="Graham J."/>
            <person name="Grandbois E."/>
            <person name="Grewal S."/>
            <person name="Gyaltsen K."/>
            <person name="Hafez N."/>
            <person name="Hagos B."/>
            <person name="Hall J."/>
            <person name="Henson C."/>
            <person name="Hollinger A."/>
            <person name="Honan T."/>
            <person name="Huard M.D."/>
            <person name="Hughes L."/>
            <person name="Hurhula B."/>
            <person name="Husby M.E."/>
            <person name="Kamat A."/>
            <person name="Kanga B."/>
            <person name="Kashin S."/>
            <person name="Khazanovich D."/>
            <person name="Kisner P."/>
            <person name="Lance K."/>
            <person name="Lara M."/>
            <person name="Lee W."/>
            <person name="Lennon N."/>
            <person name="Letendre F."/>
            <person name="LeVine R."/>
            <person name="Lipovsky A."/>
            <person name="Liu X."/>
            <person name="Liu J."/>
            <person name="Liu S."/>
            <person name="Lokyitsang T."/>
            <person name="Lokyitsang Y."/>
            <person name="Lubonja R."/>
            <person name="Lui A."/>
            <person name="MacDonald P."/>
            <person name="Magnisalis V."/>
            <person name="Maru K."/>
            <person name="Matthews C."/>
            <person name="McCusker W."/>
            <person name="McDonough S."/>
            <person name="Mehta T."/>
            <person name="Meldrim J."/>
            <person name="Meneus L."/>
            <person name="Mihai O."/>
            <person name="Mihalev A."/>
            <person name="Mihova T."/>
            <person name="Mittelman R."/>
            <person name="Mlenga V."/>
            <person name="Montmayeur A."/>
            <person name="Mulrain L."/>
            <person name="Navidi A."/>
            <person name="Naylor J."/>
            <person name="Negash T."/>
            <person name="Nguyen T."/>
            <person name="Nguyen N."/>
            <person name="Nicol R."/>
            <person name="Norbu C."/>
            <person name="Norbu N."/>
            <person name="Novod N."/>
            <person name="O'Neill B."/>
            <person name="Osman S."/>
            <person name="Markiewicz E."/>
            <person name="Oyono O.L."/>
            <person name="Patti C."/>
            <person name="Phunkhang P."/>
            <person name="Pierre F."/>
            <person name="Priest M."/>
            <person name="Raghuraman S."/>
            <person name="Rege F."/>
            <person name="Reyes R."/>
            <person name="Rise C."/>
            <person name="Rogov P."/>
            <person name="Ross K."/>
            <person name="Ryan E."/>
            <person name="Settipalli S."/>
            <person name="Shea T."/>
            <person name="Sherpa N."/>
            <person name="Shi L."/>
            <person name="Shih D."/>
            <person name="Sparrow T."/>
            <person name="Spaulding J."/>
            <person name="Stalker J."/>
            <person name="Stange-Thomann N."/>
            <person name="Stavropoulos S."/>
            <person name="Stone C."/>
            <person name="Strader C."/>
            <person name="Tesfaye S."/>
            <person name="Thomson T."/>
            <person name="Thoulutsang Y."/>
            <person name="Thoulutsang D."/>
            <person name="Topham K."/>
            <person name="Topping I."/>
            <person name="Tsamla T."/>
            <person name="Vassiliev H."/>
            <person name="Vo A."/>
            <person name="Wangchuk T."/>
            <person name="Wangdi T."/>
            <person name="Weiand M."/>
            <person name="Wilkinson J."/>
            <person name="Wilson A."/>
            <person name="Yadav S."/>
            <person name="Young G."/>
            <person name="Yu Q."/>
            <person name="Zembek L."/>
            <person name="Zhong D."/>
            <person name="Zimmer A."/>
            <person name="Zwirko Z."/>
            <person name="Jaffe D.B."/>
            <person name="Alvarez P."/>
            <person name="Brockman W."/>
            <person name="Butler J."/>
            <person name="Chin C."/>
            <person name="Gnerre S."/>
            <person name="Grabherr M."/>
            <person name="Kleber M."/>
            <person name="Mauceli E."/>
            <person name="MacCallum I."/>
        </authorList>
    </citation>
    <scope>NUCLEOTIDE SEQUENCE [LARGE SCALE GENOMIC DNA]</scope>
    <source>
        <strain evidence="2">Tucson 14030-0811.24</strain>
    </source>
</reference>
<dbReference type="STRING" id="7260.A0A0Q9X2W2"/>
<organism evidence="1 2">
    <name type="scientific">Drosophila willistoni</name>
    <name type="common">Fruit fly</name>
    <dbReference type="NCBI Taxonomy" id="7260"/>
    <lineage>
        <taxon>Eukaryota</taxon>
        <taxon>Metazoa</taxon>
        <taxon>Ecdysozoa</taxon>
        <taxon>Arthropoda</taxon>
        <taxon>Hexapoda</taxon>
        <taxon>Insecta</taxon>
        <taxon>Pterygota</taxon>
        <taxon>Neoptera</taxon>
        <taxon>Endopterygota</taxon>
        <taxon>Diptera</taxon>
        <taxon>Brachycera</taxon>
        <taxon>Muscomorpha</taxon>
        <taxon>Ephydroidea</taxon>
        <taxon>Drosophilidae</taxon>
        <taxon>Drosophila</taxon>
        <taxon>Sophophora</taxon>
    </lineage>
</organism>
<evidence type="ECO:0000313" key="2">
    <source>
        <dbReference type="Proteomes" id="UP000007798"/>
    </source>
</evidence>
<keyword evidence="2" id="KW-1185">Reference proteome</keyword>
<gene>
    <name evidence="1" type="primary">Dwil\GK13748</name>
    <name evidence="1" type="ORF">Dwil_GK13748</name>
</gene>
<sequence length="119" mass="13502">MWGDEDIRYFYFCEDNEVLEDECDKGYYYVNNATVSGCIPGADMNPNCVNLDATAPECEGENLKQPQVCETLTNFYLCPKEGASATELTCTEDKAFANQDGYLGCFTWAEWRKVRDCPQ</sequence>
<proteinExistence type="predicted"/>
<dbReference type="EMBL" id="CH964272">
    <property type="protein sequence ID" value="KRF99859.1"/>
    <property type="molecule type" value="Genomic_DNA"/>
</dbReference>
<protein>
    <recommendedName>
        <fullName evidence="3">Chitin-binding type-2 domain-containing protein</fullName>
    </recommendedName>
</protein>
<dbReference type="eggNOG" id="ENOG502T930">
    <property type="taxonomic scope" value="Eukaryota"/>
</dbReference>
<name>A0A0Q9X2W2_DROWI</name>
<dbReference type="AlphaFoldDB" id="A0A0Q9X2W2"/>
<accession>A0A0Q9X2W2</accession>